<feature type="compositionally biased region" description="Basic residues" evidence="5">
    <location>
        <begin position="452"/>
        <end position="461"/>
    </location>
</feature>
<feature type="compositionally biased region" description="Low complexity" evidence="5">
    <location>
        <begin position="74"/>
        <end position="105"/>
    </location>
</feature>
<reference evidence="7 8" key="1">
    <citation type="submission" date="2015-04" db="EMBL/GenBank/DDBJ databases">
        <authorList>
            <person name="Syromyatnikov M.Y."/>
            <person name="Popov V.N."/>
        </authorList>
    </citation>
    <scope>NUCLEOTIDE SEQUENCE [LARGE SCALE GENOMIC DNA]</scope>
    <source>
        <strain evidence="7">WF-38-12</strain>
    </source>
</reference>
<dbReference type="FunFam" id="3.40.50.2300:FF:000146">
    <property type="entry name" value="Putative two-component response regulator SSK1p"/>
    <property type="match status" value="1"/>
</dbReference>
<dbReference type="Proteomes" id="UP000054383">
    <property type="component" value="Unassembled WGS sequence"/>
</dbReference>
<feature type="domain" description="Response regulatory" evidence="6">
    <location>
        <begin position="550"/>
        <end position="706"/>
    </location>
</feature>
<feature type="compositionally biased region" description="Acidic residues" evidence="5">
    <location>
        <begin position="123"/>
        <end position="138"/>
    </location>
</feature>
<evidence type="ECO:0000256" key="5">
    <source>
        <dbReference type="SAM" id="MobiDB-lite"/>
    </source>
</evidence>
<feature type="compositionally biased region" description="Low complexity" evidence="5">
    <location>
        <begin position="757"/>
        <end position="771"/>
    </location>
</feature>
<organism evidence="7 8">
    <name type="scientific">Talaromyces islandicus</name>
    <name type="common">Penicillium islandicum</name>
    <dbReference type="NCBI Taxonomy" id="28573"/>
    <lineage>
        <taxon>Eukaryota</taxon>
        <taxon>Fungi</taxon>
        <taxon>Dikarya</taxon>
        <taxon>Ascomycota</taxon>
        <taxon>Pezizomycotina</taxon>
        <taxon>Eurotiomycetes</taxon>
        <taxon>Eurotiomycetidae</taxon>
        <taxon>Eurotiales</taxon>
        <taxon>Trichocomaceae</taxon>
        <taxon>Talaromyces</taxon>
        <taxon>Talaromyces sect. Islandici</taxon>
    </lineage>
</organism>
<feature type="region of interest" description="Disordered" evidence="5">
    <location>
        <begin position="1"/>
        <end position="194"/>
    </location>
</feature>
<dbReference type="InterPro" id="IPR001789">
    <property type="entry name" value="Sig_transdc_resp-reg_receiver"/>
</dbReference>
<name>A0A0U1LXU4_TALIS</name>
<feature type="compositionally biased region" description="Polar residues" evidence="5">
    <location>
        <begin position="142"/>
        <end position="162"/>
    </location>
</feature>
<comment type="similarity">
    <text evidence="3">Belongs to the SSK1 family.</text>
</comment>
<evidence type="ECO:0000256" key="2">
    <source>
        <dbReference type="ARBA" id="ARBA00023012"/>
    </source>
</evidence>
<dbReference type="GO" id="GO:0000156">
    <property type="term" value="F:phosphorelay response regulator activity"/>
    <property type="evidence" value="ECO:0007669"/>
    <property type="project" value="UniProtKB-ARBA"/>
</dbReference>
<dbReference type="AlphaFoldDB" id="A0A0U1LXU4"/>
<dbReference type="EMBL" id="CVMT01000003">
    <property type="protein sequence ID" value="CRG87656.1"/>
    <property type="molecule type" value="Genomic_DNA"/>
</dbReference>
<feature type="compositionally biased region" description="Low complexity" evidence="5">
    <location>
        <begin position="163"/>
        <end position="175"/>
    </location>
</feature>
<feature type="region of interest" description="Disordered" evidence="5">
    <location>
        <begin position="723"/>
        <end position="789"/>
    </location>
</feature>
<feature type="region of interest" description="Disordered" evidence="5">
    <location>
        <begin position="412"/>
        <end position="533"/>
    </location>
</feature>
<feature type="compositionally biased region" description="Polar residues" evidence="5">
    <location>
        <begin position="467"/>
        <end position="482"/>
    </location>
</feature>
<feature type="modified residue" description="4-aspartylphosphate" evidence="4">
    <location>
        <position position="599"/>
    </location>
</feature>
<dbReference type="Pfam" id="PF00072">
    <property type="entry name" value="Response_reg"/>
    <property type="match status" value="1"/>
</dbReference>
<keyword evidence="2" id="KW-0902">Two-component regulatory system</keyword>
<gene>
    <name evidence="7" type="ORF">PISL3812_04676</name>
</gene>
<dbReference type="PANTHER" id="PTHR45339">
    <property type="entry name" value="HYBRID SIGNAL TRANSDUCTION HISTIDINE KINASE J"/>
    <property type="match status" value="1"/>
</dbReference>
<feature type="compositionally biased region" description="Polar residues" evidence="5">
    <location>
        <begin position="412"/>
        <end position="438"/>
    </location>
</feature>
<accession>A0A0U1LXU4</accession>
<feature type="compositionally biased region" description="Polar residues" evidence="5">
    <location>
        <begin position="728"/>
        <end position="743"/>
    </location>
</feature>
<dbReference type="SMART" id="SM00448">
    <property type="entry name" value="REC"/>
    <property type="match status" value="1"/>
</dbReference>
<keyword evidence="8" id="KW-1185">Reference proteome</keyword>
<evidence type="ECO:0000313" key="8">
    <source>
        <dbReference type="Proteomes" id="UP000054383"/>
    </source>
</evidence>
<evidence type="ECO:0000256" key="1">
    <source>
        <dbReference type="ARBA" id="ARBA00022553"/>
    </source>
</evidence>
<dbReference type="CDD" id="cd17546">
    <property type="entry name" value="REC_hyHK_CKI1_RcsC-like"/>
    <property type="match status" value="1"/>
</dbReference>
<dbReference type="OrthoDB" id="21225at2759"/>
<dbReference type="STRING" id="28573.A0A0U1LXU4"/>
<dbReference type="PROSITE" id="PS50110">
    <property type="entry name" value="RESPONSE_REGULATORY"/>
    <property type="match status" value="1"/>
</dbReference>
<evidence type="ECO:0000256" key="4">
    <source>
        <dbReference type="PROSITE-ProRule" id="PRU00169"/>
    </source>
</evidence>
<feature type="compositionally biased region" description="Pro residues" evidence="5">
    <location>
        <begin position="488"/>
        <end position="500"/>
    </location>
</feature>
<dbReference type="OMA" id="FAHAKVR"/>
<dbReference type="InterPro" id="IPR011006">
    <property type="entry name" value="CheY-like_superfamily"/>
</dbReference>
<evidence type="ECO:0000259" key="6">
    <source>
        <dbReference type="PROSITE" id="PS50110"/>
    </source>
</evidence>
<feature type="compositionally biased region" description="Polar residues" evidence="5">
    <location>
        <begin position="176"/>
        <end position="194"/>
    </location>
</feature>
<evidence type="ECO:0000256" key="3">
    <source>
        <dbReference type="ARBA" id="ARBA00093463"/>
    </source>
</evidence>
<sequence>MSHGIARLSQRLRRKIGSDSAAKSTKKLSRRPDTQQAGPAGACRDLTTSQRHSDDDKDAILQQHCHLGSDLHQSVSFSSSIPVSYLSSSEDITSRSRGAAASSIRVPNEEGPSGQQHQHTPNDSDDGETITDREDAEEPLPLSSTVSDNRATVSLGQSTRLATTHTNTDSPTTPSFSSAKPHSRHIASSESNTYTPANLLQTVDKRDGASAPAVGSDGDDTVEELLPGQNPSTSHSTAITTRKQSLVPQSQQYLVNRVLGSDLYHRDSDPFALSYHPPAPMAQRKIWVKRPDASATLVSMPEDSVVDELRDNVLRKYSNSLGRTYDSPDLMVRMCPRAAQGPDRMLSPEESLFALIDQHYPGGQTMAEALVVEAPQRRTPIKPSPRQSYYYHAEPGEHGEYFPLMPVPINVNTPPAHPSSSNTSNVSAHQNPSMSVLTTGKVPPLSSPGSRPNRHSRRPPFARHPTGSPTLISATKDQNLAVNGQAVPPQPSLPTPPAPAAPVLESPTHNALNAPVPVASPRPGRKTKKAASPRNAAIGGLIEGTVPPINVLIVEDNVINQKLLEAFMKRLSVRWQCAPNGEVAVKKWRQGGFHLVLMDIQLPVMNGLDATKEIRRLERLNGIGVFSKTVSDRSSAESAEPGAESPLKEEDILQDRSLFKSPVIVVALTASSLQSDRHEALAAGCNDFLTKPIGFPWLEQKVTEWGCMQALIDFEGWRKWRGYEDPPRNTNSTQPESSPTQKPGSHAAKVLGTKQASKVSVVEGESSGNSSGKDEDGENQKPVKSTIPT</sequence>
<proteinExistence type="inferred from homology"/>
<keyword evidence="1 4" id="KW-0597">Phosphoprotein</keyword>
<dbReference type="Gene3D" id="3.40.50.2300">
    <property type="match status" value="1"/>
</dbReference>
<protein>
    <submittedName>
        <fullName evidence="7">Response regulator mcs4</fullName>
    </submittedName>
</protein>
<dbReference type="SUPFAM" id="SSF52172">
    <property type="entry name" value="CheY-like"/>
    <property type="match status" value="1"/>
</dbReference>
<evidence type="ECO:0000313" key="7">
    <source>
        <dbReference type="EMBL" id="CRG87656.1"/>
    </source>
</evidence>
<feature type="compositionally biased region" description="Basic and acidic residues" evidence="5">
    <location>
        <begin position="772"/>
        <end position="781"/>
    </location>
</feature>
<dbReference type="PANTHER" id="PTHR45339:SF1">
    <property type="entry name" value="HYBRID SIGNAL TRANSDUCTION HISTIDINE KINASE J"/>
    <property type="match status" value="1"/>
</dbReference>